<dbReference type="RefSeq" id="WP_184651686.1">
    <property type="nucleotide sequence ID" value="NZ_JACHFR010000001.1"/>
</dbReference>
<dbReference type="EMBL" id="JACHFR010000001">
    <property type="protein sequence ID" value="MBB5218262.1"/>
    <property type="molecule type" value="Genomic_DNA"/>
</dbReference>
<dbReference type="InterPro" id="IPR008878">
    <property type="entry name" value="Transposase_IS66_Orf2"/>
</dbReference>
<accession>A0A840SFP8</accession>
<dbReference type="Proteomes" id="UP000578697">
    <property type="component" value="Unassembled WGS sequence"/>
</dbReference>
<evidence type="ECO:0000313" key="1">
    <source>
        <dbReference type="EMBL" id="MBB5218262.1"/>
    </source>
</evidence>
<keyword evidence="3" id="KW-1185">Reference proteome</keyword>
<dbReference type="PANTHER" id="PTHR36455">
    <property type="match status" value="1"/>
</dbReference>
<dbReference type="NCBIfam" id="NF033819">
    <property type="entry name" value="IS66_TnpB"/>
    <property type="match status" value="1"/>
</dbReference>
<sequence length="115" mass="13727">MMFDFSNARIFLRPGTTDMRTGKEELLHIINDLMKQDPFSGAVFMFCNSQHKLLKLIWWETNGFWIAQKTLEKGRWPWPDTIEQAKEIKLDEVIMLLKGIDFFCAYEPLKYEQFD</sequence>
<organism evidence="1 3">
    <name type="scientific">Treponema rectale</name>
    <dbReference type="NCBI Taxonomy" id="744512"/>
    <lineage>
        <taxon>Bacteria</taxon>
        <taxon>Pseudomonadati</taxon>
        <taxon>Spirochaetota</taxon>
        <taxon>Spirochaetia</taxon>
        <taxon>Spirochaetales</taxon>
        <taxon>Treponemataceae</taxon>
        <taxon>Treponema</taxon>
    </lineage>
</organism>
<reference evidence="1 3" key="2">
    <citation type="submission" date="2020-08" db="EMBL/GenBank/DDBJ databases">
        <title>Genomic Encyclopedia of Type Strains, Phase IV (KMG-IV): sequencing the most valuable type-strain genomes for metagenomic binning, comparative biology and taxonomic classification.</title>
        <authorList>
            <person name="Goeker M."/>
        </authorList>
    </citation>
    <scope>NUCLEOTIDE SEQUENCE [LARGE SCALE GENOMIC DNA]</scope>
    <source>
        <strain evidence="1 3">DSM 103679</strain>
    </source>
</reference>
<evidence type="ECO:0000313" key="2">
    <source>
        <dbReference type="EMBL" id="QOS40035.1"/>
    </source>
</evidence>
<evidence type="ECO:0000313" key="3">
    <source>
        <dbReference type="Proteomes" id="UP000578697"/>
    </source>
</evidence>
<dbReference type="KEGG" id="trc:DYE49_06040"/>
<reference evidence="2 4" key="1">
    <citation type="submission" date="2018-08" db="EMBL/GenBank/DDBJ databases">
        <title>The first complete genome of Treponema rectale (CHPAT), a commensal spirochete of the bovine rectum.</title>
        <authorList>
            <person name="Staton G.J."/>
            <person name="Clegg S.R."/>
            <person name="Carter S.D."/>
            <person name="Radford A.D."/>
            <person name="Darby A."/>
            <person name="Hall N."/>
            <person name="Birtles R.J."/>
            <person name="Evans N.J."/>
        </authorList>
    </citation>
    <scope>NUCLEOTIDE SEQUENCE [LARGE SCALE GENOMIC DNA]</scope>
    <source>
        <strain evidence="2 4">CHPA</strain>
    </source>
</reference>
<proteinExistence type="predicted"/>
<gene>
    <name evidence="2" type="ORF">DYE49_06040</name>
    <name evidence="1" type="ORF">HNP77_000606</name>
</gene>
<evidence type="ECO:0000313" key="4">
    <source>
        <dbReference type="Proteomes" id="UP000593591"/>
    </source>
</evidence>
<protein>
    <submittedName>
        <fullName evidence="1">Transposase</fullName>
    </submittedName>
</protein>
<dbReference type="Pfam" id="PF05717">
    <property type="entry name" value="TnpB_IS66"/>
    <property type="match status" value="1"/>
</dbReference>
<dbReference type="PANTHER" id="PTHR36455:SF1">
    <property type="entry name" value="BLR8292 PROTEIN"/>
    <property type="match status" value="1"/>
</dbReference>
<dbReference type="EMBL" id="CP031517">
    <property type="protein sequence ID" value="QOS40035.1"/>
    <property type="molecule type" value="Genomic_DNA"/>
</dbReference>
<dbReference type="Proteomes" id="UP000593591">
    <property type="component" value="Chromosome"/>
</dbReference>
<name>A0A840SFP8_9SPIR</name>
<dbReference type="AlphaFoldDB" id="A0A840SFP8"/>